<name>A0ACC2L1T3_PERAE</name>
<reference evidence="1 2" key="1">
    <citation type="journal article" date="2022" name="Hortic Res">
        <title>A haplotype resolved chromosomal level avocado genome allows analysis of novel avocado genes.</title>
        <authorList>
            <person name="Nath O."/>
            <person name="Fletcher S.J."/>
            <person name="Hayward A."/>
            <person name="Shaw L.M."/>
            <person name="Masouleh A.K."/>
            <person name="Furtado A."/>
            <person name="Henry R.J."/>
            <person name="Mitter N."/>
        </authorList>
    </citation>
    <scope>NUCLEOTIDE SEQUENCE [LARGE SCALE GENOMIC DNA]</scope>
    <source>
        <strain evidence="2">cv. Hass</strain>
    </source>
</reference>
<proteinExistence type="predicted"/>
<gene>
    <name evidence="1" type="ORF">MRB53_020640</name>
</gene>
<evidence type="ECO:0000313" key="2">
    <source>
        <dbReference type="Proteomes" id="UP001234297"/>
    </source>
</evidence>
<comment type="caution">
    <text evidence="1">The sequence shown here is derived from an EMBL/GenBank/DDBJ whole genome shotgun (WGS) entry which is preliminary data.</text>
</comment>
<keyword evidence="2" id="KW-1185">Reference proteome</keyword>
<dbReference type="Proteomes" id="UP001234297">
    <property type="component" value="Chromosome 6"/>
</dbReference>
<sequence length="1037" mass="120188">MDLPEPSRIWPTSSNRKRCARRLLPEAVSEPERLKAVEEPDRAKNTEDTKLVHGDAEDSEVANPALSIDQIQVAIKWIWNGLNRDMNITKTAATKDKEKLRDSGRHRSKDRKKERRDEKGHGSKDRERAKIDLLKESEENQNELRENDHIGSRERRKEEHKENNKAKIREKDHGKDKDREKEHERARDKGKDRERDRDLEDRSLEREYKRGREREKDKDRERDRDREKEQERNKGRERDREKELEKDNEREKDRDREREKDRDRAKDRERGREKVKDRDREREKEKYKDKDRLERDKGREKTREKEKEKDRDRKLEKDLDKEKPRERERDKMIGKNRDQGYDKEMLRSKDGERDEKLKLDYEDTRDITMQVKEVQNGEGDNPEKLSTKDHKQRTESTADGSHPPTSDLESRIMKMKEERLKKKSEGVSEVLAWVSKSRKLEEKLNAEKVKALHLSKVFEEQDNVDQGESDEEEVPQHPTKDLAGVKILHGLDKVIEGGAVVLTLRDQNILTDGDINEEADMLENVEIGEQKRRDEAYKAAKKKTGTYDDKFNEDPGSQKKILPQYDDPSDEEGVTLDGSGHFSGAAEKKLEELRRRIQGAPVSNQFQDLTTTGKLSSDYYTHEEMVQFKKPKKKKSLRRREKLDLDALEAEAISAGLGAGDLGSRNEERRQSAKAEEERVEADMRTEAYQAAYAKAQEASKALRQEQTLIIQPEEDENLVFGGDDEDLYKSLEKARKLALKRQDEAGTSGMQVVARLGETNNESEETQNHVSGGIVITEMEEFVSKIHLDEEIHKPEADDVFKDEEVPKSFEKEMEDEAGGWTEVKDTGADELPINEEKEDLAPDKIIHETAVGKGLSGALQLLKERGTLKETIDWGGRNMDKKKSKLVGIYENDGTKEIRIERTDEFGRIMTPKEAFRIISHKFHGKGPGKMKLEKKIKKYQEELKSKQMKASDTPSESMERMREAQARLKTPYLVLSGHVKPGQTSDPRSGFATVEKDHPGSLTPMLGDRKVEHFLGIKRKAEPSSMGPPKKQKE</sequence>
<protein>
    <submittedName>
        <fullName evidence="1">Uncharacterized protein</fullName>
    </submittedName>
</protein>
<evidence type="ECO:0000313" key="1">
    <source>
        <dbReference type="EMBL" id="KAJ8627333.1"/>
    </source>
</evidence>
<accession>A0ACC2L1T3</accession>
<dbReference type="EMBL" id="CM056814">
    <property type="protein sequence ID" value="KAJ8627333.1"/>
    <property type="molecule type" value="Genomic_DNA"/>
</dbReference>
<organism evidence="1 2">
    <name type="scientific">Persea americana</name>
    <name type="common">Avocado</name>
    <dbReference type="NCBI Taxonomy" id="3435"/>
    <lineage>
        <taxon>Eukaryota</taxon>
        <taxon>Viridiplantae</taxon>
        <taxon>Streptophyta</taxon>
        <taxon>Embryophyta</taxon>
        <taxon>Tracheophyta</taxon>
        <taxon>Spermatophyta</taxon>
        <taxon>Magnoliopsida</taxon>
        <taxon>Magnoliidae</taxon>
        <taxon>Laurales</taxon>
        <taxon>Lauraceae</taxon>
        <taxon>Persea</taxon>
    </lineage>
</organism>